<dbReference type="SUPFAM" id="SSF53448">
    <property type="entry name" value="Nucleotide-diphospho-sugar transferases"/>
    <property type="match status" value="1"/>
</dbReference>
<dbReference type="Gene3D" id="3.90.550.10">
    <property type="entry name" value="Spore Coat Polysaccharide Biosynthesis Protein SpsA, Chain A"/>
    <property type="match status" value="1"/>
</dbReference>
<dbReference type="Pfam" id="PF01501">
    <property type="entry name" value="Glyco_transf_8"/>
    <property type="match status" value="1"/>
</dbReference>
<dbReference type="Proteomes" id="UP000027936">
    <property type="component" value="Unassembled WGS sequence"/>
</dbReference>
<keyword evidence="1" id="KW-0808">Transferase</keyword>
<dbReference type="PATRIC" id="fig|1348973.3.peg.743"/>
<dbReference type="RefSeq" id="WP_035193427.1">
    <property type="nucleotide sequence ID" value="NZ_JJRY01000002.1"/>
</dbReference>
<organism evidence="1 2">
    <name type="scientific">Schinkia azotoformans MEV2011</name>
    <dbReference type="NCBI Taxonomy" id="1348973"/>
    <lineage>
        <taxon>Bacteria</taxon>
        <taxon>Bacillati</taxon>
        <taxon>Bacillota</taxon>
        <taxon>Bacilli</taxon>
        <taxon>Bacillales</taxon>
        <taxon>Bacillaceae</taxon>
        <taxon>Calidifontibacillus/Schinkia group</taxon>
        <taxon>Schinkia</taxon>
    </lineage>
</organism>
<dbReference type="EMBL" id="JJRY01000002">
    <property type="protein sequence ID" value="KEF39751.1"/>
    <property type="molecule type" value="Genomic_DNA"/>
</dbReference>
<dbReference type="AlphaFoldDB" id="A0A072NQJ3"/>
<comment type="caution">
    <text evidence="1">The sequence shown here is derived from an EMBL/GenBank/DDBJ whole genome shotgun (WGS) entry which is preliminary data.</text>
</comment>
<dbReference type="InterPro" id="IPR002495">
    <property type="entry name" value="Glyco_trans_8"/>
</dbReference>
<dbReference type="OrthoDB" id="186344at2"/>
<gene>
    <name evidence="1" type="ORF">M670_00772</name>
</gene>
<dbReference type="GO" id="GO:0016757">
    <property type="term" value="F:glycosyltransferase activity"/>
    <property type="evidence" value="ECO:0007669"/>
    <property type="project" value="InterPro"/>
</dbReference>
<evidence type="ECO:0000313" key="2">
    <source>
        <dbReference type="Proteomes" id="UP000027936"/>
    </source>
</evidence>
<proteinExistence type="predicted"/>
<evidence type="ECO:0000313" key="1">
    <source>
        <dbReference type="EMBL" id="KEF39751.1"/>
    </source>
</evidence>
<sequence>MGKLAFCTVITQNYVPQAMTLYNSLIKHNREVPFYALIIDGEHSNPFYAQMPFTCLFLKELNINNIEYMVIYYDAFEMCNAVRPSLIKHLMTQYHEQKVIYLDADIFVTGSFEKVEQLLDECLFSFTPHITEPLPLDGGQPDDLQFLQVGLYNSGFWMFRHHERSLSMLDWLISRFEIYCFDNLERRMFCDQKLLPMLIQLHLADFKSLNDPEFNIAHWNLFQRDLSYHDNRYWVNDVPVVFFHLSGFDPKVPNQLTHHLHRMTDEKLELMQPLFQQYIQLLNEHAYYKNDAPYKYAYDQRTGLKLTSFRRRYYFDHHSFAGVEKIERLNKIKSIIKGILKR</sequence>
<protein>
    <submittedName>
        <fullName evidence="1">Glycosyl transferase family 8</fullName>
    </submittedName>
</protein>
<name>A0A072NQJ3_SCHAZ</name>
<reference evidence="1 2" key="1">
    <citation type="submission" date="2014-04" db="EMBL/GenBank/DDBJ databases">
        <title>Draft genome sequence of Bacillus azotoformans MEV2011, a (co-) denitrifying strain unable to grow in the presence of oxygen.</title>
        <authorList>
            <person name="Nielsen M."/>
            <person name="Schreiber L."/>
            <person name="Finster K."/>
            <person name="Schramm A."/>
        </authorList>
    </citation>
    <scope>NUCLEOTIDE SEQUENCE [LARGE SCALE GENOMIC DNA]</scope>
    <source>
        <strain evidence="1 2">MEV2011</strain>
    </source>
</reference>
<dbReference type="InterPro" id="IPR029044">
    <property type="entry name" value="Nucleotide-diphossugar_trans"/>
</dbReference>
<accession>A0A072NQJ3</accession>